<dbReference type="PANTHER" id="PTHR43880">
    <property type="entry name" value="ALCOHOL DEHYDROGENASE"/>
    <property type="match status" value="1"/>
</dbReference>
<dbReference type="Pfam" id="PF00107">
    <property type="entry name" value="ADH_zinc_N"/>
    <property type="match status" value="1"/>
</dbReference>
<dbReference type="EMBL" id="LCYG01000081">
    <property type="protein sequence ID" value="KLK90519.1"/>
    <property type="molecule type" value="Genomic_DNA"/>
</dbReference>
<keyword evidence="2 6" id="KW-0479">Metal-binding</keyword>
<dbReference type="InterPro" id="IPR002328">
    <property type="entry name" value="ADH_Zn_CS"/>
</dbReference>
<dbReference type="STRING" id="1225564.AA309_25255"/>
<evidence type="ECO:0000313" key="10">
    <source>
        <dbReference type="Proteomes" id="UP000035489"/>
    </source>
</evidence>
<keyword evidence="5" id="KW-0520">NAD</keyword>
<evidence type="ECO:0000256" key="3">
    <source>
        <dbReference type="ARBA" id="ARBA00022833"/>
    </source>
</evidence>
<dbReference type="Gene3D" id="3.90.180.10">
    <property type="entry name" value="Medium-chain alcohol dehydrogenases, catalytic domain"/>
    <property type="match status" value="1"/>
</dbReference>
<comment type="caution">
    <text evidence="9">The sequence shown here is derived from an EMBL/GenBank/DDBJ whole genome shotgun (WGS) entry which is preliminary data.</text>
</comment>
<evidence type="ECO:0000256" key="1">
    <source>
        <dbReference type="ARBA" id="ARBA00001947"/>
    </source>
</evidence>
<dbReference type="Gene3D" id="3.40.50.720">
    <property type="entry name" value="NAD(P)-binding Rossmann-like Domain"/>
    <property type="match status" value="1"/>
</dbReference>
<dbReference type="Proteomes" id="UP000035489">
    <property type="component" value="Unassembled WGS sequence"/>
</dbReference>
<dbReference type="OrthoDB" id="9770544at2"/>
<dbReference type="SMART" id="SM00829">
    <property type="entry name" value="PKS_ER"/>
    <property type="match status" value="1"/>
</dbReference>
<keyword evidence="3 6" id="KW-0862">Zinc</keyword>
<dbReference type="SUPFAM" id="SSF51735">
    <property type="entry name" value="NAD(P)-binding Rossmann-fold domains"/>
    <property type="match status" value="1"/>
</dbReference>
<dbReference type="PROSITE" id="PS00059">
    <property type="entry name" value="ADH_ZINC"/>
    <property type="match status" value="1"/>
</dbReference>
<dbReference type="CDD" id="cd08281">
    <property type="entry name" value="liver_ADH_like1"/>
    <property type="match status" value="1"/>
</dbReference>
<keyword evidence="7" id="KW-1133">Transmembrane helix</keyword>
<accession>A0A0H1R663</accession>
<dbReference type="SUPFAM" id="SSF50129">
    <property type="entry name" value="GroES-like"/>
    <property type="match status" value="1"/>
</dbReference>
<comment type="cofactor">
    <cofactor evidence="1 6">
        <name>Zn(2+)</name>
        <dbReference type="ChEBI" id="CHEBI:29105"/>
    </cofactor>
</comment>
<dbReference type="InterPro" id="IPR036291">
    <property type="entry name" value="NAD(P)-bd_dom_sf"/>
</dbReference>
<reference evidence="9 10" key="1">
    <citation type="submission" date="2015-05" db="EMBL/GenBank/DDBJ databases">
        <title>Draft genome sequence of Microvirga vignae strain BR3299, a novel nitrogen fixing bacteria isolated from Brazil semi-aired region.</title>
        <authorList>
            <person name="Zilli J.E."/>
            <person name="Passos S.R."/>
            <person name="Leite J."/>
            <person name="Baldani J.I."/>
            <person name="Xavier G.R."/>
            <person name="Rumjaneck N.G."/>
            <person name="Simoes-Araujo J.L."/>
        </authorList>
    </citation>
    <scope>NUCLEOTIDE SEQUENCE [LARGE SCALE GENOMIC DNA]</scope>
    <source>
        <strain evidence="9 10">BR3299</strain>
    </source>
</reference>
<dbReference type="InterPro" id="IPR020843">
    <property type="entry name" value="ER"/>
</dbReference>
<comment type="similarity">
    <text evidence="6">Belongs to the zinc-containing alcohol dehydrogenase family.</text>
</comment>
<dbReference type="GO" id="GO:0008270">
    <property type="term" value="F:zinc ion binding"/>
    <property type="evidence" value="ECO:0007669"/>
    <property type="project" value="InterPro"/>
</dbReference>
<evidence type="ECO:0000256" key="5">
    <source>
        <dbReference type="ARBA" id="ARBA00023027"/>
    </source>
</evidence>
<dbReference type="InterPro" id="IPR011032">
    <property type="entry name" value="GroES-like_sf"/>
</dbReference>
<feature type="transmembrane region" description="Helical" evidence="7">
    <location>
        <begin position="166"/>
        <end position="186"/>
    </location>
</feature>
<keyword evidence="7" id="KW-0812">Transmembrane</keyword>
<dbReference type="GO" id="GO:0051903">
    <property type="term" value="F:S-(hydroxymethyl)glutathione dehydrogenase [NAD(P)+] activity"/>
    <property type="evidence" value="ECO:0007669"/>
    <property type="project" value="TreeGrafter"/>
</dbReference>
<evidence type="ECO:0000256" key="2">
    <source>
        <dbReference type="ARBA" id="ARBA00022723"/>
    </source>
</evidence>
<dbReference type="RefSeq" id="WP_047191791.1">
    <property type="nucleotide sequence ID" value="NZ_LCYG01000081.1"/>
</dbReference>
<dbReference type="PANTHER" id="PTHR43880:SF12">
    <property type="entry name" value="ALCOHOL DEHYDROGENASE CLASS-3"/>
    <property type="match status" value="1"/>
</dbReference>
<name>A0A0H1R663_9HYPH</name>
<dbReference type="Pfam" id="PF08240">
    <property type="entry name" value="ADH_N"/>
    <property type="match status" value="1"/>
</dbReference>
<dbReference type="FunFam" id="3.40.50.720:FF:000003">
    <property type="entry name" value="S-(hydroxymethyl)glutathione dehydrogenase"/>
    <property type="match status" value="1"/>
</dbReference>
<feature type="domain" description="Enoyl reductase (ER)" evidence="8">
    <location>
        <begin position="20"/>
        <end position="372"/>
    </location>
</feature>
<dbReference type="InterPro" id="IPR013149">
    <property type="entry name" value="ADH-like_C"/>
</dbReference>
<feature type="transmembrane region" description="Helical" evidence="7">
    <location>
        <begin position="198"/>
        <end position="222"/>
    </location>
</feature>
<dbReference type="GO" id="GO:0046294">
    <property type="term" value="P:formaldehyde catabolic process"/>
    <property type="evidence" value="ECO:0007669"/>
    <property type="project" value="TreeGrafter"/>
</dbReference>
<evidence type="ECO:0000256" key="7">
    <source>
        <dbReference type="SAM" id="Phobius"/>
    </source>
</evidence>
<gene>
    <name evidence="9" type="ORF">AA309_25255</name>
</gene>
<dbReference type="AlphaFoldDB" id="A0A0H1R663"/>
<organism evidence="9 10">
    <name type="scientific">Microvirga vignae</name>
    <dbReference type="NCBI Taxonomy" id="1225564"/>
    <lineage>
        <taxon>Bacteria</taxon>
        <taxon>Pseudomonadati</taxon>
        <taxon>Pseudomonadota</taxon>
        <taxon>Alphaproteobacteria</taxon>
        <taxon>Hyphomicrobiales</taxon>
        <taxon>Methylobacteriaceae</taxon>
        <taxon>Microvirga</taxon>
    </lineage>
</organism>
<sequence length="378" mass="39718">MLMKAAVLFEQGLPQPYEKSLPLRIQEVKLDPPGGGEVLIEVEAAGLCHSDLSTIEGLRPRRVPTVMGHEAAGIVREVGAGVRRFSPGDHVVAVFVASCGECRYCSNSRPNLCTRSWQARAEGTLQSGARRISCDGAEIHHYSGLSTFAEYAVVAENSLVKIDKAVPLEVAALFGCAVVTGVGAVMNTGRVRPGDSAAVVGLGGVGLNALIGLVASGAYPIIAVDLSIEKLELAISLGATHAVLAGTDRTVDEVRDLTDGGVDFAFEMAGSIPAMETAYAITGRGGTTISAGLPNPTKTVAYAHAPMVSDERTIKGSYMGSCVPQRDIPRFMELYLAGRLPVDRLRSGDVSFSTLNRGFDLLSAGKVVRQTLRPKIAA</sequence>
<dbReference type="InterPro" id="IPR013154">
    <property type="entry name" value="ADH-like_N"/>
</dbReference>
<keyword evidence="7" id="KW-0472">Membrane</keyword>
<keyword evidence="4" id="KW-0560">Oxidoreductase</keyword>
<evidence type="ECO:0000256" key="4">
    <source>
        <dbReference type="ARBA" id="ARBA00023002"/>
    </source>
</evidence>
<keyword evidence="10" id="KW-1185">Reference proteome</keyword>
<evidence type="ECO:0000256" key="6">
    <source>
        <dbReference type="RuleBase" id="RU361277"/>
    </source>
</evidence>
<dbReference type="GO" id="GO:0005829">
    <property type="term" value="C:cytosol"/>
    <property type="evidence" value="ECO:0007669"/>
    <property type="project" value="TreeGrafter"/>
</dbReference>
<evidence type="ECO:0000259" key="8">
    <source>
        <dbReference type="SMART" id="SM00829"/>
    </source>
</evidence>
<dbReference type="PATRIC" id="fig|1225564.3.peg.6606"/>
<evidence type="ECO:0000313" key="9">
    <source>
        <dbReference type="EMBL" id="KLK90519.1"/>
    </source>
</evidence>
<proteinExistence type="inferred from homology"/>
<protein>
    <submittedName>
        <fullName evidence="9">Alcohol dehydrogenase</fullName>
    </submittedName>
</protein>